<evidence type="ECO:0000313" key="3">
    <source>
        <dbReference type="Proteomes" id="UP001232445"/>
    </source>
</evidence>
<protein>
    <submittedName>
        <fullName evidence="2">Electron transfer flavoprotein alpha subunit</fullName>
    </submittedName>
</protein>
<evidence type="ECO:0000313" key="2">
    <source>
        <dbReference type="EMBL" id="MDQ0340955.1"/>
    </source>
</evidence>
<dbReference type="SUPFAM" id="SSF52402">
    <property type="entry name" value="Adenine nucleotide alpha hydrolases-like"/>
    <property type="match status" value="1"/>
</dbReference>
<feature type="non-terminal residue" evidence="2">
    <location>
        <position position="56"/>
    </location>
</feature>
<gene>
    <name evidence="2" type="ORF">J2S00_003795</name>
</gene>
<comment type="caution">
    <text evidence="2">The sequence shown here is derived from an EMBL/GenBank/DDBJ whole genome shotgun (WGS) entry which is preliminary data.</text>
</comment>
<feature type="domain" description="Electron transfer flavoprotein alpha/beta-subunit N-terminal" evidence="1">
    <location>
        <begin position="5"/>
        <end position="56"/>
    </location>
</feature>
<proteinExistence type="predicted"/>
<dbReference type="InterPro" id="IPR014730">
    <property type="entry name" value="ETF_a/b_N"/>
</dbReference>
<reference evidence="2 3" key="1">
    <citation type="submission" date="2023-07" db="EMBL/GenBank/DDBJ databases">
        <title>Genomic Encyclopedia of Type Strains, Phase IV (KMG-IV): sequencing the most valuable type-strain genomes for metagenomic binning, comparative biology and taxonomic classification.</title>
        <authorList>
            <person name="Goeker M."/>
        </authorList>
    </citation>
    <scope>NUCLEOTIDE SEQUENCE [LARGE SCALE GENOMIC DNA]</scope>
    <source>
        <strain evidence="2 3">DSM 17740</strain>
    </source>
</reference>
<sequence length="56" mass="5850">MGKHILVLAETKGGALRNVSLEAIAAARQISGDGQVTAAVFGPDSEQYTEELIQHG</sequence>
<name>A0ABU0CXS0_9BACI</name>
<dbReference type="InterPro" id="IPR014729">
    <property type="entry name" value="Rossmann-like_a/b/a_fold"/>
</dbReference>
<dbReference type="Pfam" id="PF01012">
    <property type="entry name" value="ETF"/>
    <property type="match status" value="1"/>
</dbReference>
<dbReference type="EMBL" id="JAUSUQ010000025">
    <property type="protein sequence ID" value="MDQ0340955.1"/>
    <property type="molecule type" value="Genomic_DNA"/>
</dbReference>
<dbReference type="Gene3D" id="3.40.50.620">
    <property type="entry name" value="HUPs"/>
    <property type="match status" value="1"/>
</dbReference>
<organism evidence="2 3">
    <name type="scientific">Caldalkalibacillus uzonensis</name>
    <dbReference type="NCBI Taxonomy" id="353224"/>
    <lineage>
        <taxon>Bacteria</taxon>
        <taxon>Bacillati</taxon>
        <taxon>Bacillota</taxon>
        <taxon>Bacilli</taxon>
        <taxon>Bacillales</taxon>
        <taxon>Bacillaceae</taxon>
        <taxon>Caldalkalibacillus</taxon>
    </lineage>
</organism>
<dbReference type="Proteomes" id="UP001232445">
    <property type="component" value="Unassembled WGS sequence"/>
</dbReference>
<keyword evidence="3" id="KW-1185">Reference proteome</keyword>
<evidence type="ECO:0000259" key="1">
    <source>
        <dbReference type="Pfam" id="PF01012"/>
    </source>
</evidence>
<accession>A0ABU0CXS0</accession>